<dbReference type="EMBL" id="VUMV01000002">
    <property type="protein sequence ID" value="MST81616.1"/>
    <property type="molecule type" value="Genomic_DNA"/>
</dbReference>
<accession>A0A7X2P7K7</accession>
<comment type="caution">
    <text evidence="3">The sequence shown here is derived from an EMBL/GenBank/DDBJ whole genome shotgun (WGS) entry which is preliminary data.</text>
</comment>
<feature type="transmembrane region" description="Helical" evidence="1">
    <location>
        <begin position="21"/>
        <end position="39"/>
    </location>
</feature>
<dbReference type="Proteomes" id="UP000466864">
    <property type="component" value="Unassembled WGS sequence"/>
</dbReference>
<evidence type="ECO:0000259" key="2">
    <source>
        <dbReference type="Pfam" id="PF07786"/>
    </source>
</evidence>
<feature type="transmembrane region" description="Helical" evidence="1">
    <location>
        <begin position="108"/>
        <end position="127"/>
    </location>
</feature>
<reference evidence="3 4" key="1">
    <citation type="submission" date="2019-08" db="EMBL/GenBank/DDBJ databases">
        <title>In-depth cultivation of the pig gut microbiome towards novel bacterial diversity and tailored functional studies.</title>
        <authorList>
            <person name="Wylensek D."/>
            <person name="Hitch T.C.A."/>
            <person name="Clavel T."/>
        </authorList>
    </citation>
    <scope>NUCLEOTIDE SEQUENCE [LARGE SCALE GENOMIC DNA]</scope>
    <source>
        <strain evidence="3 4">Oil+RF-744-WCA-WT-13</strain>
    </source>
</reference>
<feature type="transmembrane region" description="Helical" evidence="1">
    <location>
        <begin position="192"/>
        <end position="212"/>
    </location>
</feature>
<name>A0A7X2P7K7_9FIRM</name>
<evidence type="ECO:0000256" key="1">
    <source>
        <dbReference type="SAM" id="Phobius"/>
    </source>
</evidence>
<keyword evidence="1" id="KW-0472">Membrane</keyword>
<evidence type="ECO:0000313" key="3">
    <source>
        <dbReference type="EMBL" id="MST81616.1"/>
    </source>
</evidence>
<dbReference type="Pfam" id="PF07786">
    <property type="entry name" value="HGSNAT_cat"/>
    <property type="match status" value="1"/>
</dbReference>
<keyword evidence="4" id="KW-1185">Reference proteome</keyword>
<feature type="domain" description="Heparan-alpha-glucosaminide N-acetyltransferase catalytic" evidence="2">
    <location>
        <begin position="17"/>
        <end position="245"/>
    </location>
</feature>
<sequence>MIWLSWIRKHWRNMPERYEKLDGFRGVTMLSMAAYHTLWDLNYMYGVPMHWYQAMPGFLWERSICVSFILLSGFCWPLGHRHLVRGLTVFAAGALVSAVTFLAMPENIVLFGVLTLLGSCMLLLIPMDRALRKLPPLAGILCSLVLFFLLQELQRGYLNVFGLQIPLSRQLYRNLFTAWLGFPPDGFYSVDYFPLLTWFPLFLAGYFLSLLLQAKNAMEWLRGWPGKFFPWLGRHSLIFYLLHQVVIYLILEIIFFGRIYG</sequence>
<dbReference type="InterPro" id="IPR012429">
    <property type="entry name" value="HGSNAT_cat"/>
</dbReference>
<keyword evidence="1" id="KW-0812">Transmembrane</keyword>
<gene>
    <name evidence="3" type="ORF">FYJ60_04740</name>
</gene>
<feature type="transmembrane region" description="Helical" evidence="1">
    <location>
        <begin position="83"/>
        <end position="102"/>
    </location>
</feature>
<dbReference type="AlphaFoldDB" id="A0A7X2P7K7"/>
<protein>
    <submittedName>
        <fullName evidence="3">DUF1624 domain-containing protein</fullName>
    </submittedName>
</protein>
<proteinExistence type="predicted"/>
<evidence type="ECO:0000313" key="4">
    <source>
        <dbReference type="Proteomes" id="UP000466864"/>
    </source>
</evidence>
<organism evidence="3 4">
    <name type="scientific">Bilifractor porci</name>
    <dbReference type="NCBI Taxonomy" id="2606636"/>
    <lineage>
        <taxon>Bacteria</taxon>
        <taxon>Bacillati</taxon>
        <taxon>Bacillota</taxon>
        <taxon>Clostridia</taxon>
        <taxon>Lachnospirales</taxon>
        <taxon>Lachnospiraceae</taxon>
        <taxon>Bilifractor</taxon>
    </lineage>
</organism>
<feature type="transmembrane region" description="Helical" evidence="1">
    <location>
        <begin position="59"/>
        <end position="76"/>
    </location>
</feature>
<feature type="transmembrane region" description="Helical" evidence="1">
    <location>
        <begin position="237"/>
        <end position="260"/>
    </location>
</feature>
<keyword evidence="1" id="KW-1133">Transmembrane helix</keyword>
<feature type="transmembrane region" description="Helical" evidence="1">
    <location>
        <begin position="134"/>
        <end position="151"/>
    </location>
</feature>